<sequence length="298" mass="34018">MEQPLIEDLSVYHQLTGNLFKWPQTAAEWEPYRLSDEQVAHFNEYGYVSNIKLLEEWQVDQLNEELAGITDPAHPGNELFYEFSSNESSDANTVLFHALGAWRITKGFHDILWNPAFVMAASQLLGNKAVRFWHDQLFCKPARHGGVVAWHQDYSYWTRTTPLQHLTCWVGLDDATTENGCLYYVPYSQHWGLLDKPELAGDMEGVLDYLTPEQKAAFKPVPIELKEGYAAFHHPLMVHGSYANRSERSRRAFVLNVFADGTLSNSDQELLPKTPGIPKGEKMKGQFYPLLFDPAVQL</sequence>
<dbReference type="STRING" id="573321.SAMN04488505_10280"/>
<reference evidence="2 3" key="1">
    <citation type="submission" date="2016-10" db="EMBL/GenBank/DDBJ databases">
        <authorList>
            <person name="de Groot N.N."/>
        </authorList>
    </citation>
    <scope>NUCLEOTIDE SEQUENCE [LARGE SCALE GENOMIC DNA]</scope>
    <source>
        <strain evidence="2 3">DSM 21039</strain>
    </source>
</reference>
<keyword evidence="3" id="KW-1185">Reference proteome</keyword>
<dbReference type="RefSeq" id="WP_089908689.1">
    <property type="nucleotide sequence ID" value="NZ_FOBB01000002.1"/>
</dbReference>
<dbReference type="PANTHER" id="PTHR20883">
    <property type="entry name" value="PHYTANOYL-COA DIOXYGENASE DOMAIN CONTAINING 1"/>
    <property type="match status" value="1"/>
</dbReference>
<dbReference type="GO" id="GO:0005506">
    <property type="term" value="F:iron ion binding"/>
    <property type="evidence" value="ECO:0007669"/>
    <property type="project" value="UniProtKB-ARBA"/>
</dbReference>
<dbReference type="Pfam" id="PF05721">
    <property type="entry name" value="PhyH"/>
    <property type="match status" value="1"/>
</dbReference>
<dbReference type="GO" id="GO:0016706">
    <property type="term" value="F:2-oxoglutarate-dependent dioxygenase activity"/>
    <property type="evidence" value="ECO:0007669"/>
    <property type="project" value="UniProtKB-ARBA"/>
</dbReference>
<evidence type="ECO:0000256" key="1">
    <source>
        <dbReference type="ARBA" id="ARBA00001954"/>
    </source>
</evidence>
<keyword evidence="2" id="KW-0560">Oxidoreductase</keyword>
<keyword evidence="2" id="KW-0223">Dioxygenase</keyword>
<dbReference type="Gene3D" id="2.60.120.620">
    <property type="entry name" value="q2cbj1_9rhob like domain"/>
    <property type="match status" value="1"/>
</dbReference>
<dbReference type="AlphaFoldDB" id="A0A1H7PGG7"/>
<protein>
    <submittedName>
        <fullName evidence="2">Phytanoyl-CoA dioxygenase (PhyH)</fullName>
    </submittedName>
</protein>
<evidence type="ECO:0000313" key="2">
    <source>
        <dbReference type="EMBL" id="SEL34862.1"/>
    </source>
</evidence>
<dbReference type="EMBL" id="FOBB01000002">
    <property type="protein sequence ID" value="SEL34862.1"/>
    <property type="molecule type" value="Genomic_DNA"/>
</dbReference>
<dbReference type="Proteomes" id="UP000198984">
    <property type="component" value="Unassembled WGS sequence"/>
</dbReference>
<dbReference type="SUPFAM" id="SSF51197">
    <property type="entry name" value="Clavaminate synthase-like"/>
    <property type="match status" value="1"/>
</dbReference>
<accession>A0A1H7PGG7</accession>
<name>A0A1H7PGG7_9BACT</name>
<gene>
    <name evidence="2" type="ORF">SAMN04488505_10280</name>
</gene>
<proteinExistence type="predicted"/>
<dbReference type="InterPro" id="IPR008775">
    <property type="entry name" value="Phytyl_CoA_dOase-like"/>
</dbReference>
<evidence type="ECO:0000313" key="3">
    <source>
        <dbReference type="Proteomes" id="UP000198984"/>
    </source>
</evidence>
<dbReference type="PANTHER" id="PTHR20883:SF48">
    <property type="entry name" value="ECTOINE DIOXYGENASE"/>
    <property type="match status" value="1"/>
</dbReference>
<organism evidence="2 3">
    <name type="scientific">Chitinophaga rupis</name>
    <dbReference type="NCBI Taxonomy" id="573321"/>
    <lineage>
        <taxon>Bacteria</taxon>
        <taxon>Pseudomonadati</taxon>
        <taxon>Bacteroidota</taxon>
        <taxon>Chitinophagia</taxon>
        <taxon>Chitinophagales</taxon>
        <taxon>Chitinophagaceae</taxon>
        <taxon>Chitinophaga</taxon>
    </lineage>
</organism>
<dbReference type="OrthoDB" id="9814777at2"/>
<comment type="cofactor">
    <cofactor evidence="1">
        <name>Fe(2+)</name>
        <dbReference type="ChEBI" id="CHEBI:29033"/>
    </cofactor>
</comment>